<dbReference type="PANTHER" id="PTHR34605">
    <property type="entry name" value="PHAGE_INTEGRASE DOMAIN-CONTAINING PROTEIN"/>
    <property type="match status" value="1"/>
</dbReference>
<evidence type="ECO:0000313" key="3">
    <source>
        <dbReference type="Proteomes" id="UP000541558"/>
    </source>
</evidence>
<dbReference type="OrthoDB" id="3163890at2759"/>
<dbReference type="EMBL" id="JAACJK010000163">
    <property type="protein sequence ID" value="KAF5325872.1"/>
    <property type="molecule type" value="Genomic_DNA"/>
</dbReference>
<sequence length="440" mass="49911">MATLTTTLTSAPFKGLEKAISFSDKPSGTDKDVHEDIEAQFLEMDAVQKHDIKEYDEDESDSEGELENVAPHWKDVLSQASRGVTDRTHQEYLNLAKQCATFLVGKGLIADADKFFCTTPPKDADKFICAWIMNAADYILLDGSTRPVHSKPASYAWAQKMRASMTYMFGIVFELGMTAWNATGDGVVMRGNPSISNNVSTYMMSLRRRKVAAGETPQSARAVTWEVLMDLYDYNNNPSHWATDGKDNWGDEVLKLRFENITLGEEKEVSYLSLTLPFRKTHKFGDIKPFVIWELHESEAHICPVRAFAAYIKASKITSGYLFRQTGSGDKLSANDVALTSENFLEMFRNNLVDIGLDPNCYGTHSFRRGGCQYLSSHRRWSLRRLCEWGGWSVEFSNMTIVKYLINWNDTPTERREDFFHPNRQVTQKCFVCGRTCNCA</sequence>
<keyword evidence="3" id="KW-1185">Reference proteome</keyword>
<comment type="caution">
    <text evidence="2">The sequence shown here is derived from an EMBL/GenBank/DDBJ whole genome shotgun (WGS) entry which is preliminary data.</text>
</comment>
<keyword evidence="1" id="KW-0233">DNA recombination</keyword>
<evidence type="ECO:0000256" key="1">
    <source>
        <dbReference type="ARBA" id="ARBA00023172"/>
    </source>
</evidence>
<protein>
    <recommendedName>
        <fullName evidence="4">DNA breaking-rejoining enzyme</fullName>
    </recommendedName>
</protein>
<accession>A0A8H5F712</accession>
<dbReference type="Proteomes" id="UP000541558">
    <property type="component" value="Unassembled WGS sequence"/>
</dbReference>
<dbReference type="GO" id="GO:0003677">
    <property type="term" value="F:DNA binding"/>
    <property type="evidence" value="ECO:0007669"/>
    <property type="project" value="InterPro"/>
</dbReference>
<dbReference type="AlphaFoldDB" id="A0A8H5F712"/>
<organism evidence="2 3">
    <name type="scientific">Ephemerocybe angulata</name>
    <dbReference type="NCBI Taxonomy" id="980116"/>
    <lineage>
        <taxon>Eukaryota</taxon>
        <taxon>Fungi</taxon>
        <taxon>Dikarya</taxon>
        <taxon>Basidiomycota</taxon>
        <taxon>Agaricomycotina</taxon>
        <taxon>Agaricomycetes</taxon>
        <taxon>Agaricomycetidae</taxon>
        <taxon>Agaricales</taxon>
        <taxon>Agaricineae</taxon>
        <taxon>Psathyrellaceae</taxon>
        <taxon>Ephemerocybe</taxon>
    </lineage>
</organism>
<dbReference type="GO" id="GO:0006310">
    <property type="term" value="P:DNA recombination"/>
    <property type="evidence" value="ECO:0007669"/>
    <property type="project" value="UniProtKB-KW"/>
</dbReference>
<evidence type="ECO:0000313" key="2">
    <source>
        <dbReference type="EMBL" id="KAF5325872.1"/>
    </source>
</evidence>
<dbReference type="PANTHER" id="PTHR34605:SF4">
    <property type="entry name" value="DNA ADENINE METHYLTRANSFERASE"/>
    <property type="match status" value="1"/>
</dbReference>
<proteinExistence type="predicted"/>
<dbReference type="GO" id="GO:0015074">
    <property type="term" value="P:DNA integration"/>
    <property type="evidence" value="ECO:0007669"/>
    <property type="project" value="InterPro"/>
</dbReference>
<dbReference type="Gene3D" id="1.10.443.10">
    <property type="entry name" value="Intergrase catalytic core"/>
    <property type="match status" value="1"/>
</dbReference>
<dbReference type="InterPro" id="IPR011010">
    <property type="entry name" value="DNA_brk_join_enz"/>
</dbReference>
<gene>
    <name evidence="2" type="ORF">D9611_000972</name>
</gene>
<name>A0A8H5F712_9AGAR</name>
<dbReference type="InterPro" id="IPR013762">
    <property type="entry name" value="Integrase-like_cat_sf"/>
</dbReference>
<evidence type="ECO:0008006" key="4">
    <source>
        <dbReference type="Google" id="ProtNLM"/>
    </source>
</evidence>
<dbReference type="InterPro" id="IPR052925">
    <property type="entry name" value="Phage_Integrase-like_Recomb"/>
</dbReference>
<reference evidence="2 3" key="1">
    <citation type="journal article" date="2020" name="ISME J.">
        <title>Uncovering the hidden diversity of litter-decomposition mechanisms in mushroom-forming fungi.</title>
        <authorList>
            <person name="Floudas D."/>
            <person name="Bentzer J."/>
            <person name="Ahren D."/>
            <person name="Johansson T."/>
            <person name="Persson P."/>
            <person name="Tunlid A."/>
        </authorList>
    </citation>
    <scope>NUCLEOTIDE SEQUENCE [LARGE SCALE GENOMIC DNA]</scope>
    <source>
        <strain evidence="2 3">CBS 175.51</strain>
    </source>
</reference>
<dbReference type="SUPFAM" id="SSF56349">
    <property type="entry name" value="DNA breaking-rejoining enzymes"/>
    <property type="match status" value="1"/>
</dbReference>